<proteinExistence type="predicted"/>
<dbReference type="EMBL" id="WQNE01000021">
    <property type="protein sequence ID" value="MVT76042.1"/>
    <property type="molecule type" value="Genomic_DNA"/>
</dbReference>
<evidence type="ECO:0008006" key="5">
    <source>
        <dbReference type="Google" id="ProtNLM"/>
    </source>
</evidence>
<comment type="caution">
    <text evidence="3">The sequence shown here is derived from an EMBL/GenBank/DDBJ whole genome shotgun (WGS) entry which is preliminary data.</text>
</comment>
<evidence type="ECO:0000259" key="1">
    <source>
        <dbReference type="Pfam" id="PF09977"/>
    </source>
</evidence>
<feature type="domain" description="DUF2134" evidence="1">
    <location>
        <begin position="62"/>
        <end position="150"/>
    </location>
</feature>
<sequence>MRKMLRCRRGSVAFATVAAMVPLVGVLALGTEAGSWYVTKQHAQTAADAAAFSGGLWLACSQGTGCSDQASQTLDYRAKEFAAQNAFCDSADGNAYPGSKCTTHPSGIAQAVTVAVAGNFVTATVSQQQPAYLAKILGLSTVNIRAAATAEVRTLANPCVLTLHDPLSFQGSPTVQAQNCGLASNSTASGSVSFTGNTGIDVSKVGSISGQGGCTQTGGNQCSKAITYAPPVPNPLSGLDSAISALKPADFPDGACPNPPTTSPIALPAYGSPNKCYYDSFSFQNNKTYNLSGVYFFANGQINIQGNTTITGTATLILLPPNFVRASDKGASLNISGNPTIQITAPASITGTQVPTALASVLNLMSNLLIYDPEPYSKNGITLTGNSTNYFSGITYVPNTPVTYQGSTQSTTCTQVIAYAITLSGNSNFDNSGCSASVKPTSKIVRLVSS</sequence>
<accession>A0A844TL37</accession>
<dbReference type="InterPro" id="IPR018705">
    <property type="entry name" value="DUF2134_membrane"/>
</dbReference>
<evidence type="ECO:0000313" key="3">
    <source>
        <dbReference type="EMBL" id="MVT76042.1"/>
    </source>
</evidence>
<gene>
    <name evidence="3" type="ORF">GPL20_23835</name>
</gene>
<dbReference type="RefSeq" id="WP_157332164.1">
    <property type="nucleotide sequence ID" value="NZ_JANADL010000004.1"/>
</dbReference>
<dbReference type="InterPro" id="IPR028087">
    <property type="entry name" value="Tad_N"/>
</dbReference>
<evidence type="ECO:0000313" key="4">
    <source>
        <dbReference type="Proteomes" id="UP000449969"/>
    </source>
</evidence>
<dbReference type="Pfam" id="PF09977">
    <property type="entry name" value="Tad_C"/>
    <property type="match status" value="1"/>
</dbReference>
<feature type="domain" description="Putative Flp pilus-assembly TadG-like N-terminal" evidence="2">
    <location>
        <begin position="10"/>
        <end position="54"/>
    </location>
</feature>
<dbReference type="Proteomes" id="UP000449969">
    <property type="component" value="Unassembled WGS sequence"/>
</dbReference>
<dbReference type="OrthoDB" id="8248995at2"/>
<reference evidence="3 4" key="1">
    <citation type="submission" date="2019-12" db="EMBL/GenBank/DDBJ databases">
        <title>Draft genome sequences Bradyrhizobium cajani AMBPC1010, Bradyrhizobium pachyrhizi AMBPC1040 and Bradyrhizobium yuanmingense ALSPC3051, three plant growth promoting strains isolated from nodules of Cajanus cajan L. in Dominican Republic.</title>
        <authorList>
            <person name="Flores-Felix J.D."/>
            <person name="Araujo J."/>
            <person name="Diaz-Alcantara C."/>
            <person name="Gonzalez-Andres F."/>
            <person name="Velazquez E."/>
        </authorList>
    </citation>
    <scope>NUCLEOTIDE SEQUENCE [LARGE SCALE GENOMIC DNA]</scope>
    <source>
        <strain evidence="3 4">1010</strain>
    </source>
</reference>
<organism evidence="3 4">
    <name type="scientific">Bradyrhizobium cajani</name>
    <dbReference type="NCBI Taxonomy" id="1928661"/>
    <lineage>
        <taxon>Bacteria</taxon>
        <taxon>Pseudomonadati</taxon>
        <taxon>Pseudomonadota</taxon>
        <taxon>Alphaproteobacteria</taxon>
        <taxon>Hyphomicrobiales</taxon>
        <taxon>Nitrobacteraceae</taxon>
        <taxon>Bradyrhizobium</taxon>
    </lineage>
</organism>
<evidence type="ECO:0000259" key="2">
    <source>
        <dbReference type="Pfam" id="PF13400"/>
    </source>
</evidence>
<keyword evidence="4" id="KW-1185">Reference proteome</keyword>
<dbReference type="AlphaFoldDB" id="A0A844TL37"/>
<dbReference type="Pfam" id="PF13400">
    <property type="entry name" value="Tad"/>
    <property type="match status" value="1"/>
</dbReference>
<protein>
    <recommendedName>
        <fullName evidence="5">Flp pilus-assembly TadG-like N-terminal domain-containing protein</fullName>
    </recommendedName>
</protein>
<name>A0A844TL37_9BRAD</name>